<dbReference type="Gene3D" id="1.25.40.10">
    <property type="entry name" value="Tetratricopeptide repeat domain"/>
    <property type="match status" value="1"/>
</dbReference>
<comment type="similarity">
    <text evidence="1">Belongs to the AfsR/DnrI/RedD regulatory family.</text>
</comment>
<dbReference type="PANTHER" id="PTHR35807">
    <property type="entry name" value="TRANSCRIPTIONAL REGULATOR REDD-RELATED"/>
    <property type="match status" value="1"/>
</dbReference>
<name>A0ABP6Z0I3_9ACTN</name>
<dbReference type="EMBL" id="BAABDQ010000029">
    <property type="protein sequence ID" value="GAA3594084.1"/>
    <property type="molecule type" value="Genomic_DNA"/>
</dbReference>
<evidence type="ECO:0000313" key="8">
    <source>
        <dbReference type="EMBL" id="GAA3594084.1"/>
    </source>
</evidence>
<keyword evidence="4" id="KW-0804">Transcription</keyword>
<dbReference type="InterPro" id="IPR036388">
    <property type="entry name" value="WH-like_DNA-bd_sf"/>
</dbReference>
<feature type="region of interest" description="Disordered" evidence="6">
    <location>
        <begin position="265"/>
        <end position="288"/>
    </location>
</feature>
<dbReference type="InterPro" id="IPR005158">
    <property type="entry name" value="BTAD"/>
</dbReference>
<dbReference type="InterPro" id="IPR051677">
    <property type="entry name" value="AfsR-DnrI-RedD_regulator"/>
</dbReference>
<evidence type="ECO:0000256" key="2">
    <source>
        <dbReference type="ARBA" id="ARBA00023015"/>
    </source>
</evidence>
<reference evidence="9" key="1">
    <citation type="journal article" date="2019" name="Int. J. Syst. Evol. Microbiol.">
        <title>The Global Catalogue of Microorganisms (GCM) 10K type strain sequencing project: providing services to taxonomists for standard genome sequencing and annotation.</title>
        <authorList>
            <consortium name="The Broad Institute Genomics Platform"/>
            <consortium name="The Broad Institute Genome Sequencing Center for Infectious Disease"/>
            <person name="Wu L."/>
            <person name="Ma J."/>
        </authorList>
    </citation>
    <scope>NUCLEOTIDE SEQUENCE [LARGE SCALE GENOMIC DNA]</scope>
    <source>
        <strain evidence="9">JCM 17326</strain>
    </source>
</reference>
<comment type="caution">
    <text evidence="8">The sequence shown here is derived from an EMBL/GenBank/DDBJ whole genome shotgun (WGS) entry which is preliminary data.</text>
</comment>
<evidence type="ECO:0000256" key="6">
    <source>
        <dbReference type="SAM" id="MobiDB-lite"/>
    </source>
</evidence>
<feature type="domain" description="OmpR/PhoB-type" evidence="7">
    <location>
        <begin position="6"/>
        <end position="107"/>
    </location>
</feature>
<keyword evidence="2" id="KW-0805">Transcription regulation</keyword>
<dbReference type="InterPro" id="IPR016032">
    <property type="entry name" value="Sig_transdc_resp-reg_C-effctor"/>
</dbReference>
<dbReference type="Proteomes" id="UP001500630">
    <property type="component" value="Unassembled WGS sequence"/>
</dbReference>
<evidence type="ECO:0000256" key="1">
    <source>
        <dbReference type="ARBA" id="ARBA00005820"/>
    </source>
</evidence>
<keyword evidence="9" id="KW-1185">Reference proteome</keyword>
<protein>
    <recommendedName>
        <fullName evidence="7">OmpR/PhoB-type domain-containing protein</fullName>
    </recommendedName>
</protein>
<proteinExistence type="inferred from homology"/>
<evidence type="ECO:0000256" key="4">
    <source>
        <dbReference type="ARBA" id="ARBA00023163"/>
    </source>
</evidence>
<gene>
    <name evidence="8" type="ORF">GCM10022419_091480</name>
</gene>
<dbReference type="CDD" id="cd00383">
    <property type="entry name" value="trans_reg_C"/>
    <property type="match status" value="1"/>
</dbReference>
<evidence type="ECO:0000256" key="5">
    <source>
        <dbReference type="PROSITE-ProRule" id="PRU01091"/>
    </source>
</evidence>
<dbReference type="Pfam" id="PF00486">
    <property type="entry name" value="Trans_reg_C"/>
    <property type="match status" value="1"/>
</dbReference>
<dbReference type="InterPro" id="IPR001867">
    <property type="entry name" value="OmpR/PhoB-type_DNA-bd"/>
</dbReference>
<sequence>MRLGPQRTAETRGSPAEFGLLGPLTARVGGRQVDLGSPKHRIVLATLLLNAGRAVAVEELANAVWGDEPPRNPRRAIQLYMARIRASLGGGPGQVIVTARNGYAIEPAADHFDLRRFEFWQGQARQAAVRRDLDAEAAMLGLALAQWRGEPLADVPSDALHQEDAPRLREQRLKVLDRRIQVDLRQRRHAELIGELRALTAQYPFNERFRGYLMTALLAVGRRADALETYRAACGQLAEELGIAPGAELQALHRRILEDGGELTCHRRPRTESGSAGARGAGTGMWHR</sequence>
<evidence type="ECO:0000313" key="9">
    <source>
        <dbReference type="Proteomes" id="UP001500630"/>
    </source>
</evidence>
<dbReference type="InterPro" id="IPR011990">
    <property type="entry name" value="TPR-like_helical_dom_sf"/>
</dbReference>
<dbReference type="SUPFAM" id="SSF46894">
    <property type="entry name" value="C-terminal effector domain of the bipartite response regulators"/>
    <property type="match status" value="1"/>
</dbReference>
<feature type="DNA-binding region" description="OmpR/PhoB-type" evidence="5">
    <location>
        <begin position="6"/>
        <end position="107"/>
    </location>
</feature>
<dbReference type="PANTHER" id="PTHR35807:SF1">
    <property type="entry name" value="TRANSCRIPTIONAL REGULATOR REDD"/>
    <property type="match status" value="1"/>
</dbReference>
<dbReference type="SMART" id="SM00862">
    <property type="entry name" value="Trans_reg_C"/>
    <property type="match status" value="1"/>
</dbReference>
<dbReference type="CDD" id="cd15831">
    <property type="entry name" value="BTAD"/>
    <property type="match status" value="1"/>
</dbReference>
<feature type="compositionally biased region" description="Gly residues" evidence="6">
    <location>
        <begin position="277"/>
        <end position="288"/>
    </location>
</feature>
<keyword evidence="3 5" id="KW-0238">DNA-binding</keyword>
<accession>A0ABP6Z0I3</accession>
<evidence type="ECO:0000256" key="3">
    <source>
        <dbReference type="ARBA" id="ARBA00023125"/>
    </source>
</evidence>
<dbReference type="SUPFAM" id="SSF48452">
    <property type="entry name" value="TPR-like"/>
    <property type="match status" value="1"/>
</dbReference>
<dbReference type="RefSeq" id="WP_345572248.1">
    <property type="nucleotide sequence ID" value="NZ_BAABDQ010000029.1"/>
</dbReference>
<dbReference type="SMART" id="SM01043">
    <property type="entry name" value="BTAD"/>
    <property type="match status" value="1"/>
</dbReference>
<dbReference type="Gene3D" id="1.10.10.10">
    <property type="entry name" value="Winged helix-like DNA-binding domain superfamily/Winged helix DNA-binding domain"/>
    <property type="match status" value="1"/>
</dbReference>
<evidence type="ECO:0000259" key="7">
    <source>
        <dbReference type="PROSITE" id="PS51755"/>
    </source>
</evidence>
<dbReference type="PROSITE" id="PS51755">
    <property type="entry name" value="OMPR_PHOB"/>
    <property type="match status" value="1"/>
</dbReference>
<organism evidence="8 9">
    <name type="scientific">Nonomuraea rosea</name>
    <dbReference type="NCBI Taxonomy" id="638574"/>
    <lineage>
        <taxon>Bacteria</taxon>
        <taxon>Bacillati</taxon>
        <taxon>Actinomycetota</taxon>
        <taxon>Actinomycetes</taxon>
        <taxon>Streptosporangiales</taxon>
        <taxon>Streptosporangiaceae</taxon>
        <taxon>Nonomuraea</taxon>
    </lineage>
</organism>
<dbReference type="Pfam" id="PF03704">
    <property type="entry name" value="BTAD"/>
    <property type="match status" value="1"/>
</dbReference>